<dbReference type="InterPro" id="IPR048207">
    <property type="entry name" value="HprT-like"/>
</dbReference>
<proteinExistence type="predicted"/>
<name>A0A266LVL8_PSEFR</name>
<dbReference type="NCBIfam" id="NF041532">
    <property type="entry name" value="HprT"/>
    <property type="match status" value="1"/>
</dbReference>
<dbReference type="Proteomes" id="UP000216113">
    <property type="component" value="Unassembled WGS sequence"/>
</dbReference>
<sequence length="68" mass="7437">MNHWMITAAITVALMGLLQGCTTPCSGDRCQRPASSPGALVIWWPPHMRIETGPNAERSDHQVVPLDL</sequence>
<organism evidence="1 2">
    <name type="scientific">Pseudomonas fragi</name>
    <dbReference type="NCBI Taxonomy" id="296"/>
    <lineage>
        <taxon>Bacteria</taxon>
        <taxon>Pseudomonadati</taxon>
        <taxon>Pseudomonadota</taxon>
        <taxon>Gammaproteobacteria</taxon>
        <taxon>Pseudomonadales</taxon>
        <taxon>Pseudomonadaceae</taxon>
        <taxon>Pseudomonas</taxon>
    </lineage>
</organism>
<dbReference type="AlphaFoldDB" id="A0A266LVL8"/>
<reference evidence="1 2" key="1">
    <citation type="submission" date="2017-08" db="EMBL/GenBank/DDBJ databases">
        <title>Genomic and metabolic characterisation of spoilage-associated Pseudomonas species.</title>
        <authorList>
            <person name="Stanborough T."/>
            <person name="Fegan N."/>
            <person name="Powell S.M."/>
            <person name="Singh T."/>
            <person name="Tamplin M.L."/>
            <person name="Chandry P.S."/>
        </authorList>
    </citation>
    <scope>NUCLEOTIDE SEQUENCE [LARGE SCALE GENOMIC DNA]</scope>
    <source>
        <strain evidence="1 2">F1820</strain>
    </source>
</reference>
<evidence type="ECO:0000313" key="1">
    <source>
        <dbReference type="EMBL" id="OZY42126.1"/>
    </source>
</evidence>
<comment type="caution">
    <text evidence="1">The sequence shown here is derived from an EMBL/GenBank/DDBJ whole genome shotgun (WGS) entry which is preliminary data.</text>
</comment>
<accession>A0A266LVL8</accession>
<gene>
    <name evidence="1" type="ORF">CJF43_10065</name>
</gene>
<protein>
    <submittedName>
        <fullName evidence="1">Type III secretion protein</fullName>
    </submittedName>
</protein>
<dbReference type="EMBL" id="NQKL01000006">
    <property type="protein sequence ID" value="OZY42126.1"/>
    <property type="molecule type" value="Genomic_DNA"/>
</dbReference>
<evidence type="ECO:0000313" key="2">
    <source>
        <dbReference type="Proteomes" id="UP000216113"/>
    </source>
</evidence>